<keyword evidence="4 6" id="KW-1133">Transmembrane helix</keyword>
<feature type="transmembrane region" description="Helical" evidence="6">
    <location>
        <begin position="332"/>
        <end position="362"/>
    </location>
</feature>
<evidence type="ECO:0000256" key="4">
    <source>
        <dbReference type="ARBA" id="ARBA00022989"/>
    </source>
</evidence>
<feature type="transmembrane region" description="Helical" evidence="6">
    <location>
        <begin position="287"/>
        <end position="311"/>
    </location>
</feature>
<dbReference type="EMBL" id="RBIM01000006">
    <property type="protein sequence ID" value="RKQ95466.1"/>
    <property type="molecule type" value="Genomic_DNA"/>
</dbReference>
<dbReference type="Proteomes" id="UP000273675">
    <property type="component" value="Unassembled WGS sequence"/>
</dbReference>
<evidence type="ECO:0000313" key="10">
    <source>
        <dbReference type="Proteomes" id="UP000273675"/>
    </source>
</evidence>
<keyword evidence="2" id="KW-1003">Cell membrane</keyword>
<comment type="caution">
    <text evidence="9">The sequence shown here is derived from an EMBL/GenBank/DDBJ whole genome shotgun (WGS) entry which is preliminary data.</text>
</comment>
<organism evidence="9 10">
    <name type="scientific">Maricaulis maris</name>
    <dbReference type="NCBI Taxonomy" id="74318"/>
    <lineage>
        <taxon>Bacteria</taxon>
        <taxon>Pseudomonadati</taxon>
        <taxon>Pseudomonadota</taxon>
        <taxon>Alphaproteobacteria</taxon>
        <taxon>Maricaulales</taxon>
        <taxon>Maricaulaceae</taxon>
        <taxon>Maricaulis</taxon>
    </lineage>
</organism>
<comment type="subcellular location">
    <subcellularLocation>
        <location evidence="1">Cell membrane</location>
        <topology evidence="1">Multi-pass membrane protein</topology>
    </subcellularLocation>
</comment>
<dbReference type="AlphaFoldDB" id="A0A495D1Q1"/>
<sequence>MRAPLLTLAWKSLVNRSLSAGLTILAITLSVTLFLGVEKIRTGVRDSFNSTISDTDLIVGARGGALNLLLYSVFRLGDPTANMSWDSYLLIASAPDVDWAVPISLGDSHRGYRVVGTTPDYFRHYRYGRSRPLVLATGRTFQGRHEVVLGADVARRLNYGIGDRIALSHGIGDVSFAEHSGYEFAVVGILARTGTPVDRSLHVSLESIKAIHVGWDSGAPPRTGTANISAPLTPDSITAVLVGATSPIRVLSLQRQINTYGGEALSAVMPGVALSQLWEVIGAAETAFTAISCLVVVVGLSGILTALSSGLNERRREMAVLRAAGARPRDIFALLILEAASIAAAGAIIGILVTRIGFVAVSEIVRTRFGLELGGNTGLSELLLLVLVTLAGAALGAWPAWRAQRNALADGLSIRL</sequence>
<dbReference type="Pfam" id="PF12704">
    <property type="entry name" value="MacB_PCD"/>
    <property type="match status" value="1"/>
</dbReference>
<evidence type="ECO:0000313" key="9">
    <source>
        <dbReference type="EMBL" id="RKQ95466.1"/>
    </source>
</evidence>
<evidence type="ECO:0000256" key="2">
    <source>
        <dbReference type="ARBA" id="ARBA00022475"/>
    </source>
</evidence>
<dbReference type="PANTHER" id="PTHR43738">
    <property type="entry name" value="ABC TRANSPORTER, MEMBRANE PROTEIN"/>
    <property type="match status" value="1"/>
</dbReference>
<feature type="domain" description="ABC3 transporter permease C-terminal" evidence="7">
    <location>
        <begin position="290"/>
        <end position="404"/>
    </location>
</feature>
<reference evidence="9 10" key="1">
    <citation type="submission" date="2018-10" db="EMBL/GenBank/DDBJ databases">
        <title>Genomic Encyclopedia of Type Strains, Phase IV (KMG-IV): sequencing the most valuable type-strain genomes for metagenomic binning, comparative biology and taxonomic classification.</title>
        <authorList>
            <person name="Goeker M."/>
        </authorList>
    </citation>
    <scope>NUCLEOTIDE SEQUENCE [LARGE SCALE GENOMIC DNA]</scope>
    <source>
        <strain evidence="9 10">DSM 4734</strain>
    </source>
</reference>
<evidence type="ECO:0000259" key="8">
    <source>
        <dbReference type="Pfam" id="PF12704"/>
    </source>
</evidence>
<evidence type="ECO:0000256" key="1">
    <source>
        <dbReference type="ARBA" id="ARBA00004651"/>
    </source>
</evidence>
<feature type="transmembrane region" description="Helical" evidence="6">
    <location>
        <begin position="382"/>
        <end position="401"/>
    </location>
</feature>
<dbReference type="PANTHER" id="PTHR43738:SF2">
    <property type="entry name" value="ABC TRANSPORTER PERMEASE"/>
    <property type="match status" value="1"/>
</dbReference>
<dbReference type="Pfam" id="PF02687">
    <property type="entry name" value="FtsX"/>
    <property type="match status" value="1"/>
</dbReference>
<keyword evidence="5 6" id="KW-0472">Membrane</keyword>
<evidence type="ECO:0000256" key="5">
    <source>
        <dbReference type="ARBA" id="ARBA00023136"/>
    </source>
</evidence>
<dbReference type="GO" id="GO:0005886">
    <property type="term" value="C:plasma membrane"/>
    <property type="evidence" value="ECO:0007669"/>
    <property type="project" value="UniProtKB-SubCell"/>
</dbReference>
<dbReference type="InterPro" id="IPR003838">
    <property type="entry name" value="ABC3_permease_C"/>
</dbReference>
<name>A0A495D1Q1_9PROT</name>
<evidence type="ECO:0000256" key="6">
    <source>
        <dbReference type="SAM" id="Phobius"/>
    </source>
</evidence>
<feature type="transmembrane region" description="Helical" evidence="6">
    <location>
        <begin position="20"/>
        <end position="37"/>
    </location>
</feature>
<proteinExistence type="predicted"/>
<accession>A0A495D1Q1</accession>
<evidence type="ECO:0000256" key="3">
    <source>
        <dbReference type="ARBA" id="ARBA00022692"/>
    </source>
</evidence>
<dbReference type="InterPro" id="IPR051125">
    <property type="entry name" value="ABC-4/HrtB_transporter"/>
</dbReference>
<evidence type="ECO:0000259" key="7">
    <source>
        <dbReference type="Pfam" id="PF02687"/>
    </source>
</evidence>
<dbReference type="RefSeq" id="WP_121211985.1">
    <property type="nucleotide sequence ID" value="NZ_RBIM01000006.1"/>
</dbReference>
<keyword evidence="3 6" id="KW-0812">Transmembrane</keyword>
<feature type="domain" description="MacB-like periplasmic core" evidence="8">
    <location>
        <begin position="21"/>
        <end position="210"/>
    </location>
</feature>
<gene>
    <name evidence="9" type="ORF">C7435_2569</name>
</gene>
<dbReference type="InterPro" id="IPR025857">
    <property type="entry name" value="MacB_PCD"/>
</dbReference>
<dbReference type="OrthoDB" id="9784014at2"/>
<protein>
    <submittedName>
        <fullName evidence="9">Putative ABC transport system permease protein</fullName>
    </submittedName>
</protein>